<sequence>MDTKKRSAKVRIERGIKTELESSNGNQRNVNPHDNTSNDPHKNLKSVSSDDSSSDSRDGWDDSESTKVLETQLTGLTKSIIRIDRLNRMNRISRTELRHIKKSIRVLKKSVRHLMTAVERIELTKLSVSEYKKNGELGIKAVEQGFVGRQEFEDRLRELRGDINKGNEHCIRQDSGHETYPVQPPQNSLTTLFRMTPKRRVSGKRLCR</sequence>
<evidence type="ECO:0000313" key="3">
    <source>
        <dbReference type="Proteomes" id="UP001275084"/>
    </source>
</evidence>
<feature type="compositionally biased region" description="Polar residues" evidence="1">
    <location>
        <begin position="21"/>
        <end position="38"/>
    </location>
</feature>
<evidence type="ECO:0000256" key="1">
    <source>
        <dbReference type="SAM" id="MobiDB-lite"/>
    </source>
</evidence>
<reference evidence="2" key="2">
    <citation type="submission" date="2023-06" db="EMBL/GenBank/DDBJ databases">
        <authorList>
            <consortium name="Lawrence Berkeley National Laboratory"/>
            <person name="Haridas S."/>
            <person name="Hensen N."/>
            <person name="Bonometti L."/>
            <person name="Westerberg I."/>
            <person name="Brannstrom I.O."/>
            <person name="Guillou S."/>
            <person name="Cros-Aarteil S."/>
            <person name="Calhoun S."/>
            <person name="Kuo A."/>
            <person name="Mondo S."/>
            <person name="Pangilinan J."/>
            <person name="Riley R."/>
            <person name="Labutti K."/>
            <person name="Andreopoulos B."/>
            <person name="Lipzen A."/>
            <person name="Chen C."/>
            <person name="Yanf M."/>
            <person name="Daum C."/>
            <person name="Ng V."/>
            <person name="Clum A."/>
            <person name="Steindorff A."/>
            <person name="Ohm R."/>
            <person name="Martin F."/>
            <person name="Silar P."/>
            <person name="Natvig D."/>
            <person name="Lalanne C."/>
            <person name="Gautier V."/>
            <person name="Ament-Velasquez S.L."/>
            <person name="Kruys A."/>
            <person name="Hutchinson M.I."/>
            <person name="Powell A.J."/>
            <person name="Barry K."/>
            <person name="Miller A.N."/>
            <person name="Grigoriev I.V."/>
            <person name="Debuchy R."/>
            <person name="Gladieux P."/>
            <person name="Thoren M.H."/>
            <person name="Johannesson H."/>
        </authorList>
    </citation>
    <scope>NUCLEOTIDE SEQUENCE</scope>
    <source>
        <strain evidence="2">CBS 955.72</strain>
    </source>
</reference>
<feature type="compositionally biased region" description="Basic and acidic residues" evidence="1">
    <location>
        <begin position="1"/>
        <end position="20"/>
    </location>
</feature>
<comment type="caution">
    <text evidence="2">The sequence shown here is derived from an EMBL/GenBank/DDBJ whole genome shotgun (WGS) entry which is preliminary data.</text>
</comment>
<feature type="region of interest" description="Disordered" evidence="1">
    <location>
        <begin position="1"/>
        <end position="64"/>
    </location>
</feature>
<name>A0AAJ0MFU4_9PEZI</name>
<evidence type="ECO:0000313" key="2">
    <source>
        <dbReference type="EMBL" id="KAK3356803.1"/>
    </source>
</evidence>
<accession>A0AAJ0MFU4</accession>
<keyword evidence="3" id="KW-1185">Reference proteome</keyword>
<gene>
    <name evidence="2" type="ORF">B0T25DRAFT_139890</name>
</gene>
<dbReference type="AlphaFoldDB" id="A0AAJ0MFU4"/>
<proteinExistence type="predicted"/>
<dbReference type="EMBL" id="JAUIQD010000003">
    <property type="protein sequence ID" value="KAK3356803.1"/>
    <property type="molecule type" value="Genomic_DNA"/>
</dbReference>
<organism evidence="2 3">
    <name type="scientific">Lasiosphaeria hispida</name>
    <dbReference type="NCBI Taxonomy" id="260671"/>
    <lineage>
        <taxon>Eukaryota</taxon>
        <taxon>Fungi</taxon>
        <taxon>Dikarya</taxon>
        <taxon>Ascomycota</taxon>
        <taxon>Pezizomycotina</taxon>
        <taxon>Sordariomycetes</taxon>
        <taxon>Sordariomycetidae</taxon>
        <taxon>Sordariales</taxon>
        <taxon>Lasiosphaeriaceae</taxon>
        <taxon>Lasiosphaeria</taxon>
    </lineage>
</organism>
<feature type="compositionally biased region" description="Basic and acidic residues" evidence="1">
    <location>
        <begin position="54"/>
        <end position="64"/>
    </location>
</feature>
<reference evidence="2" key="1">
    <citation type="journal article" date="2023" name="Mol. Phylogenet. Evol.">
        <title>Genome-scale phylogeny and comparative genomics of the fungal order Sordariales.</title>
        <authorList>
            <person name="Hensen N."/>
            <person name="Bonometti L."/>
            <person name="Westerberg I."/>
            <person name="Brannstrom I.O."/>
            <person name="Guillou S."/>
            <person name="Cros-Aarteil S."/>
            <person name="Calhoun S."/>
            <person name="Haridas S."/>
            <person name="Kuo A."/>
            <person name="Mondo S."/>
            <person name="Pangilinan J."/>
            <person name="Riley R."/>
            <person name="LaButti K."/>
            <person name="Andreopoulos B."/>
            <person name="Lipzen A."/>
            <person name="Chen C."/>
            <person name="Yan M."/>
            <person name="Daum C."/>
            <person name="Ng V."/>
            <person name="Clum A."/>
            <person name="Steindorff A."/>
            <person name="Ohm R.A."/>
            <person name="Martin F."/>
            <person name="Silar P."/>
            <person name="Natvig D.O."/>
            <person name="Lalanne C."/>
            <person name="Gautier V."/>
            <person name="Ament-Velasquez S.L."/>
            <person name="Kruys A."/>
            <person name="Hutchinson M.I."/>
            <person name="Powell A.J."/>
            <person name="Barry K."/>
            <person name="Miller A.N."/>
            <person name="Grigoriev I.V."/>
            <person name="Debuchy R."/>
            <person name="Gladieux P."/>
            <person name="Hiltunen Thoren M."/>
            <person name="Johannesson H."/>
        </authorList>
    </citation>
    <scope>NUCLEOTIDE SEQUENCE</scope>
    <source>
        <strain evidence="2">CBS 955.72</strain>
    </source>
</reference>
<dbReference type="Proteomes" id="UP001275084">
    <property type="component" value="Unassembled WGS sequence"/>
</dbReference>
<protein>
    <submittedName>
        <fullName evidence="2">Uncharacterized protein</fullName>
    </submittedName>
</protein>